<dbReference type="Proteomes" id="UP000377803">
    <property type="component" value="Chromosome"/>
</dbReference>
<organism evidence="1 2">
    <name type="scientific">Candidatus Nanohalobium constans</name>
    <dbReference type="NCBI Taxonomy" id="2565781"/>
    <lineage>
        <taxon>Archaea</taxon>
        <taxon>Candidatus Nanohalarchaeota</taxon>
        <taxon>Candidatus Nanohalobia</taxon>
        <taxon>Candidatus Nanohalobiales</taxon>
        <taxon>Candidatus Nanohalobiaceae</taxon>
        <taxon>Candidatus Nanohalobium</taxon>
    </lineage>
</organism>
<dbReference type="KEGG" id="ncon:LC1Nh_0774"/>
<gene>
    <name evidence="1" type="ORF">LC1Nh_0774</name>
</gene>
<dbReference type="EMBL" id="CP040089">
    <property type="protein sequence ID" value="QGA80658.1"/>
    <property type="molecule type" value="Genomic_DNA"/>
</dbReference>
<name>A0A5Q0UGB2_9ARCH</name>
<evidence type="ECO:0000313" key="1">
    <source>
        <dbReference type="EMBL" id="QGA80658.1"/>
    </source>
</evidence>
<sequence>MEDFSIQMKFKKVILIGFLPLLLLVVLLFSLPKEVDYGPEPVEEPEVDARYYEGNETLVYEVVDGKFTSKSSKLFFTKEFEDENYTLKAGGKTKKTSVWAEESFLGLSDSGIVDFPVTEGEKVAIISDGTDSDGDGHIGLEKGRIFLNSKYRGRDAMITYYSIINGTAYEMGVVNSSTT</sequence>
<protein>
    <submittedName>
        <fullName evidence="1">Uncharacterized protein</fullName>
    </submittedName>
</protein>
<dbReference type="AlphaFoldDB" id="A0A5Q0UGB2"/>
<reference evidence="2" key="1">
    <citation type="submission" date="2019-05" db="EMBL/GenBank/DDBJ databases">
        <title>Candidatus Nanohalobium constans, a novel model system to study the DPANN nano-sized archaea: genomic and physiological characterization of a nanoarchaeon co-cultured with its chitinotrophic host.</title>
        <authorList>
            <person name="La Cono V."/>
            <person name="Arcadi E."/>
            <person name="Crisafi F."/>
            <person name="Denaro R."/>
            <person name="La Spada G."/>
            <person name="Messina E."/>
            <person name="Smedile F."/>
            <person name="Toshchakov S.V."/>
            <person name="Shevchenko M.A."/>
            <person name="Golyshin P.N."/>
            <person name="Golyshina O.V."/>
            <person name="Ferrer M."/>
            <person name="Rohde M."/>
            <person name="Mushegian A."/>
            <person name="Sorokin D.Y."/>
            <person name="Giuliano L."/>
            <person name="Yakimov M.M."/>
        </authorList>
    </citation>
    <scope>NUCLEOTIDE SEQUENCE [LARGE SCALE GENOMIC DNA]</scope>
    <source>
        <strain evidence="2">LC1Nh</strain>
    </source>
</reference>
<proteinExistence type="predicted"/>
<accession>A0A5Q0UGB2</accession>
<evidence type="ECO:0000313" key="2">
    <source>
        <dbReference type="Proteomes" id="UP000377803"/>
    </source>
</evidence>
<keyword evidence="2" id="KW-1185">Reference proteome</keyword>